<feature type="transmembrane region" description="Helical" evidence="1">
    <location>
        <begin position="85"/>
        <end position="102"/>
    </location>
</feature>
<feature type="transmembrane region" description="Helical" evidence="1">
    <location>
        <begin position="1093"/>
        <end position="1115"/>
    </location>
</feature>
<feature type="transmembrane region" description="Helical" evidence="1">
    <location>
        <begin position="184"/>
        <end position="209"/>
    </location>
</feature>
<keyword evidence="1" id="KW-0472">Membrane</keyword>
<feature type="transmembrane region" description="Helical" evidence="1">
    <location>
        <begin position="622"/>
        <end position="644"/>
    </location>
</feature>
<keyword evidence="1" id="KW-1133">Transmembrane helix</keyword>
<gene>
    <name evidence="2" type="ORF">TRFO_02428</name>
</gene>
<dbReference type="Gene3D" id="3.30.450.20">
    <property type="entry name" value="PAS domain"/>
    <property type="match status" value="1"/>
</dbReference>
<keyword evidence="3" id="KW-1185">Reference proteome</keyword>
<evidence type="ECO:0000313" key="2">
    <source>
        <dbReference type="EMBL" id="OHS93882.1"/>
    </source>
</evidence>
<reference evidence="2" key="1">
    <citation type="submission" date="2016-10" db="EMBL/GenBank/DDBJ databases">
        <authorList>
            <person name="Benchimol M."/>
            <person name="Almeida L.G."/>
            <person name="Vasconcelos A.T."/>
            <person name="Perreira-Neves A."/>
            <person name="Rosa I.A."/>
            <person name="Tasca T."/>
            <person name="Bogo M.R."/>
            <person name="de Souza W."/>
        </authorList>
    </citation>
    <scope>NUCLEOTIDE SEQUENCE [LARGE SCALE GENOMIC DNA]</scope>
    <source>
        <strain evidence="2">K</strain>
    </source>
</reference>
<accession>A0A1J4J3E6</accession>
<feature type="transmembrane region" description="Helical" evidence="1">
    <location>
        <begin position="109"/>
        <end position="134"/>
    </location>
</feature>
<organism evidence="2 3">
    <name type="scientific">Tritrichomonas foetus</name>
    <dbReference type="NCBI Taxonomy" id="1144522"/>
    <lineage>
        <taxon>Eukaryota</taxon>
        <taxon>Metamonada</taxon>
        <taxon>Parabasalia</taxon>
        <taxon>Tritrichomonadida</taxon>
        <taxon>Tritrichomonadidae</taxon>
        <taxon>Tritrichomonas</taxon>
    </lineage>
</organism>
<dbReference type="VEuPathDB" id="TrichDB:TRFO_02428"/>
<dbReference type="Proteomes" id="UP000179807">
    <property type="component" value="Unassembled WGS sequence"/>
</dbReference>
<sequence length="1556" mass="176393">MISPTEKISAFSQHRLSKKQDGTTFEIAGHLVISPAKYSIFTFIHNLNRTIVSMPLIFWVNLIISFLQLAMCVCSPYNLEYWGSFPEILPIIKVFIIVLRFIPFDAPSYASYVAFGIYCVLILGHFILFIISFYHARSHQGNRTFIQVLFVYSFFINPILRSSMTSILSFMLSKMVTDPSFGNFFLSLASLAFLVLLFFNCGFSMFAMSSAPNPNMSNPCAAWAPDAWCSVHFEAFLLLCFMMQELTKHIPKFGYGIYLFIFAIIVGLFFAYILRMNYLISYTAVEFILGLYLATSIFYLYLGVFGVLSVNMPLYAFLIVWILLPGGTFFLIRGYYGHKVRRVLHLLDECGTPTETCYDDNDYNYNATTPNVGNNPDENAPLLNESVQSSIFASLNLKSDRDAISAARIACFCNHPFYEDLSLIKYLIEAFPKAQFSFIHLAYLMPTQYDFVNKCIDTFVKENKPNFITQCILFQMKNGIMESSNELPPSIRKEISQQLLLSMKCQQLLTKYWTTCYKGDITQMARHAFIMYRHINDLNKRWITLVHRYPFSLPVLKEYINYLQSIGTQHKLADSIIQNRPQLVNADNTETMENEIKASVLSQSIEEAVDRRPIFSLSKVKISFTITVIIAIIFLVAATVIGMIASIRIKRAANCIFNIDTATAYMSHIPNLYDDMVSSISDSRLTLFLISTEMGNLFNQFLRYVPTKVFQDSEELTLPFFLNISLFIDNSQMSAYSSMLHMIYYSRAMAYAPANDSVVNMVTRNILNTHSLMNSFSLLALDELEKSLNSIISIAPYFYILCWVLLLVVMIPLVYFSLSSLKQEITYLFALYLTIPRSYINKLIESGNNAKADRRAAEMLTSSSFVHTTRQFGQTEDKAEDDENIADGFKMLVSDSSQSFSVFPRGFIAKCSGMMFIITAIVALIACISFFIFTTYTKKTIKCLYTIHHSATRMILSSIIMHGVSSKNDYPIQTIDAYLKALFAVNSALLYSSDSYNISDDAISSSMIHQTQYGVSCNDTNNNRCKNMMDLFDTFVSEISNLTSLLVNNHPDQVNITGSTAVRRLYNDYLATKLVNFTETIFIYTKNTVNDALIIDIVLFVVTIFFLIFIIIFTVKPIFNELIDTIQSVKLPLKHIAPIDLADLPKLMQYLQGECDWKRGPQNEKSKEESGGNTFLNAMLCPFAIFEEDLALLFANSAFYTMLGTTREATVGLQMEEIFSPVMNFKENENHPFNSLLETVQQLRRGVSPVRYVEITTEIGSPNQTSSPVLVRLVGIGEDSSNDNQKEGKNEDLMTQSTVNLPNGNKDHNEQNHNMKAKQYAVFITDLTQRIMIEEKLKYETDISQKLVDGAISRSFASSLRDSNKLMPKVYNEIPMIIFTLRFPAEEDGDDDLLVACSQFLRTSTDMSHTFSSITKLTHSPPSWVYAAGMNSTDQNDLAFNTGELANFALSIIEVISNTSSTTCSLSALMHIGEIQVLPIDSQLPFIEVFGSGYLMLKYSQHLIQGNTLYATQEASAVLETLPDVVCSVYGNIKNSKNQNKQYYIVKRNTDLQRME</sequence>
<feature type="transmembrane region" description="Helical" evidence="1">
    <location>
        <begin position="146"/>
        <end position="172"/>
    </location>
</feature>
<feature type="transmembrane region" description="Helical" evidence="1">
    <location>
        <begin position="279"/>
        <end position="302"/>
    </location>
</feature>
<dbReference type="EMBL" id="MLAK01001370">
    <property type="protein sequence ID" value="OHS93882.1"/>
    <property type="molecule type" value="Genomic_DNA"/>
</dbReference>
<feature type="transmembrane region" description="Helical" evidence="1">
    <location>
        <begin position="907"/>
        <end position="933"/>
    </location>
</feature>
<evidence type="ECO:0000313" key="3">
    <source>
        <dbReference type="Proteomes" id="UP000179807"/>
    </source>
</evidence>
<dbReference type="OrthoDB" id="10577489at2759"/>
<feature type="transmembrane region" description="Helical" evidence="1">
    <location>
        <begin position="253"/>
        <end position="273"/>
    </location>
</feature>
<name>A0A1J4J3E6_9EUKA</name>
<feature type="transmembrane region" description="Helical" evidence="1">
    <location>
        <begin position="56"/>
        <end position="79"/>
    </location>
</feature>
<evidence type="ECO:0000256" key="1">
    <source>
        <dbReference type="SAM" id="Phobius"/>
    </source>
</evidence>
<proteinExistence type="predicted"/>
<evidence type="ECO:0008006" key="4">
    <source>
        <dbReference type="Google" id="ProtNLM"/>
    </source>
</evidence>
<feature type="transmembrane region" description="Helical" evidence="1">
    <location>
        <begin position="314"/>
        <end position="336"/>
    </location>
</feature>
<feature type="transmembrane region" description="Helical" evidence="1">
    <location>
        <begin position="797"/>
        <end position="818"/>
    </location>
</feature>
<protein>
    <recommendedName>
        <fullName evidence="4">PAS domain-containing protein</fullName>
    </recommendedName>
</protein>
<dbReference type="RefSeq" id="XP_068347019.1">
    <property type="nucleotide sequence ID" value="XM_068490684.1"/>
</dbReference>
<keyword evidence="1" id="KW-0812">Transmembrane</keyword>
<comment type="caution">
    <text evidence="2">The sequence shown here is derived from an EMBL/GenBank/DDBJ whole genome shotgun (WGS) entry which is preliminary data.</text>
</comment>
<dbReference type="GeneID" id="94825388"/>